<keyword evidence="2" id="KW-0325">Glycoprotein</keyword>
<dbReference type="PANTHER" id="PTHR22835">
    <property type="entry name" value="ZINC FINGER FYVE DOMAIN CONTAINING PROTEIN"/>
    <property type="match status" value="1"/>
</dbReference>
<evidence type="ECO:0000256" key="2">
    <source>
        <dbReference type="ARBA" id="ARBA00023180"/>
    </source>
</evidence>
<reference evidence="3" key="1">
    <citation type="journal article" date="2012" name="Nat. Biotechnol.">
        <title>Reference genome sequence of the model plant Setaria.</title>
        <authorList>
            <person name="Bennetzen J.L."/>
            <person name="Schmutz J."/>
            <person name="Wang H."/>
            <person name="Percifield R."/>
            <person name="Hawkins J."/>
            <person name="Pontaroli A.C."/>
            <person name="Estep M."/>
            <person name="Feng L."/>
            <person name="Vaughn J.N."/>
            <person name="Grimwood J."/>
            <person name="Jenkins J."/>
            <person name="Barry K."/>
            <person name="Lindquist E."/>
            <person name="Hellsten U."/>
            <person name="Deshpande S."/>
            <person name="Wang X."/>
            <person name="Wu X."/>
            <person name="Mitros T."/>
            <person name="Triplett J."/>
            <person name="Yang X."/>
            <person name="Ye C.Y."/>
            <person name="Mauro-Herrera M."/>
            <person name="Wang L."/>
            <person name="Li P."/>
            <person name="Sharma M."/>
            <person name="Sharma R."/>
            <person name="Ronald P.C."/>
            <person name="Panaud O."/>
            <person name="Kellogg E.A."/>
            <person name="Brutnell T.P."/>
            <person name="Doust A.N."/>
            <person name="Tuskan G.A."/>
            <person name="Rokhsar D."/>
            <person name="Devos K.M."/>
        </authorList>
    </citation>
    <scope>NUCLEOTIDE SEQUENCE [LARGE SCALE GENOMIC DNA]</scope>
    <source>
        <strain evidence="3">Yugu1</strain>
    </source>
</reference>
<accession>A0A368S5W5</accession>
<dbReference type="EMBL" id="CM003535">
    <property type="protein sequence ID" value="RCV37733.1"/>
    <property type="molecule type" value="Genomic_DNA"/>
</dbReference>
<dbReference type="PANTHER" id="PTHR22835:SF663">
    <property type="entry name" value="LIPASE-LIKE"/>
    <property type="match status" value="1"/>
</dbReference>
<dbReference type="OrthoDB" id="786368at2759"/>
<dbReference type="InterPro" id="IPR001087">
    <property type="entry name" value="GDSL"/>
</dbReference>
<gene>
    <name evidence="3" type="ORF">SETIT_8G086400v2</name>
</gene>
<dbReference type="Pfam" id="PF00657">
    <property type="entry name" value="Lipase_GDSL"/>
    <property type="match status" value="1"/>
</dbReference>
<dbReference type="STRING" id="4555.A0A368S5W5"/>
<dbReference type="InterPro" id="IPR036514">
    <property type="entry name" value="SGNH_hydro_sf"/>
</dbReference>
<dbReference type="GO" id="GO:0016788">
    <property type="term" value="F:hydrolase activity, acting on ester bonds"/>
    <property type="evidence" value="ECO:0007669"/>
    <property type="project" value="InterPro"/>
</dbReference>
<dbReference type="AlphaFoldDB" id="A0A368S5W5"/>
<evidence type="ECO:0000256" key="1">
    <source>
        <dbReference type="ARBA" id="ARBA00008668"/>
    </source>
</evidence>
<organism evidence="3">
    <name type="scientific">Setaria italica</name>
    <name type="common">Foxtail millet</name>
    <name type="synonym">Panicum italicum</name>
    <dbReference type="NCBI Taxonomy" id="4555"/>
    <lineage>
        <taxon>Eukaryota</taxon>
        <taxon>Viridiplantae</taxon>
        <taxon>Streptophyta</taxon>
        <taxon>Embryophyta</taxon>
        <taxon>Tracheophyta</taxon>
        <taxon>Spermatophyta</taxon>
        <taxon>Magnoliopsida</taxon>
        <taxon>Liliopsida</taxon>
        <taxon>Poales</taxon>
        <taxon>Poaceae</taxon>
        <taxon>PACMAD clade</taxon>
        <taxon>Panicoideae</taxon>
        <taxon>Panicodae</taxon>
        <taxon>Paniceae</taxon>
        <taxon>Cenchrinae</taxon>
        <taxon>Setaria</taxon>
    </lineage>
</organism>
<reference evidence="3" key="2">
    <citation type="submission" date="2015-07" db="EMBL/GenBank/DDBJ databases">
        <authorList>
            <person name="Noorani M."/>
        </authorList>
    </citation>
    <scope>NUCLEOTIDE SEQUENCE</scope>
    <source>
        <strain evidence="3">Yugu1</strain>
    </source>
</reference>
<dbReference type="Gene3D" id="3.40.50.1110">
    <property type="entry name" value="SGNH hydrolase"/>
    <property type="match status" value="1"/>
</dbReference>
<name>A0A368S5W5_SETIT</name>
<evidence type="ECO:0000313" key="3">
    <source>
        <dbReference type="EMBL" id="RCV37733.1"/>
    </source>
</evidence>
<sequence>MAVALVPAQACFPRIFSFGDSLTDTGNYRFVFVNDTRETALRPPYGQTFFHRATGRFSNGRLIIDFIADALGLPFVRPYWKGKKAKDFALGANFAVGGAMALSPDFFRERGVPMGDRVHLDLEMKWFRDLLQLLCPGGFPELCLLNRLLGSNERMPLLGWGNRGNDYNIHLLTGVPFEKIRSFPPSVVAKISSTITVRIHFPMKDRDGRPGVEWERIKILLNKGIRPISQKSPNTPLFYNCQIHIAK</sequence>
<proteinExistence type="inferred from homology"/>
<evidence type="ECO:0008006" key="4">
    <source>
        <dbReference type="Google" id="ProtNLM"/>
    </source>
</evidence>
<comment type="similarity">
    <text evidence="1">Belongs to the 'GDSL' lipolytic enzyme family.</text>
</comment>
<protein>
    <recommendedName>
        <fullName evidence="4">GDSL esterase/lipase</fullName>
    </recommendedName>
</protein>